<proteinExistence type="predicted"/>
<name>A0ABV3R839_9SPHN</name>
<protein>
    <submittedName>
        <fullName evidence="1">Uncharacterized protein</fullName>
    </submittedName>
</protein>
<dbReference type="Proteomes" id="UP001556118">
    <property type="component" value="Unassembled WGS sequence"/>
</dbReference>
<comment type="caution">
    <text evidence="1">The sequence shown here is derived from an EMBL/GenBank/DDBJ whole genome shotgun (WGS) entry which is preliminary data.</text>
</comment>
<reference evidence="1 2" key="1">
    <citation type="submission" date="2024-06" db="EMBL/GenBank/DDBJ databases">
        <title>Novosphingobium rhizovicinus M1R2S20.</title>
        <authorList>
            <person name="Sun J.-Q."/>
        </authorList>
    </citation>
    <scope>NUCLEOTIDE SEQUENCE [LARGE SCALE GENOMIC DNA]</scope>
    <source>
        <strain evidence="1 2">M1R2S20</strain>
    </source>
</reference>
<accession>A0ABV3R839</accession>
<evidence type="ECO:0000313" key="1">
    <source>
        <dbReference type="EMBL" id="MEW9854261.1"/>
    </source>
</evidence>
<keyword evidence="2" id="KW-1185">Reference proteome</keyword>
<dbReference type="RefSeq" id="WP_367770367.1">
    <property type="nucleotide sequence ID" value="NZ_JBFNXR010000019.1"/>
</dbReference>
<dbReference type="EMBL" id="JBFNXR010000019">
    <property type="protein sequence ID" value="MEW9854261.1"/>
    <property type="molecule type" value="Genomic_DNA"/>
</dbReference>
<evidence type="ECO:0000313" key="2">
    <source>
        <dbReference type="Proteomes" id="UP001556118"/>
    </source>
</evidence>
<organism evidence="1 2">
    <name type="scientific">Novosphingobium rhizovicinum</name>
    <dbReference type="NCBI Taxonomy" id="3228928"/>
    <lineage>
        <taxon>Bacteria</taxon>
        <taxon>Pseudomonadati</taxon>
        <taxon>Pseudomonadota</taxon>
        <taxon>Alphaproteobacteria</taxon>
        <taxon>Sphingomonadales</taxon>
        <taxon>Sphingomonadaceae</taxon>
        <taxon>Novosphingobium</taxon>
    </lineage>
</organism>
<gene>
    <name evidence="1" type="ORF">ABUH87_03585</name>
</gene>
<sequence length="58" mass="6686">MTDMATQTEPSRARAVLSNEDFKLLQEAVLFYIKAHEDDPISSKYSNLYHRLGSAIRR</sequence>